<dbReference type="EMBL" id="JAWDGP010001389">
    <property type="protein sequence ID" value="KAK3792136.1"/>
    <property type="molecule type" value="Genomic_DNA"/>
</dbReference>
<protein>
    <submittedName>
        <fullName evidence="1">Uncharacterized protein</fullName>
    </submittedName>
</protein>
<keyword evidence="2" id="KW-1185">Reference proteome</keyword>
<gene>
    <name evidence="1" type="ORF">RRG08_055399</name>
</gene>
<reference evidence="1" key="1">
    <citation type="journal article" date="2023" name="G3 (Bethesda)">
        <title>A reference genome for the long-term kleptoplast-retaining sea slug Elysia crispata morphotype clarki.</title>
        <authorList>
            <person name="Eastman K.E."/>
            <person name="Pendleton A.L."/>
            <person name="Shaikh M.A."/>
            <person name="Suttiyut T."/>
            <person name="Ogas R."/>
            <person name="Tomko P."/>
            <person name="Gavelis G."/>
            <person name="Widhalm J.R."/>
            <person name="Wisecaver J.H."/>
        </authorList>
    </citation>
    <scope>NUCLEOTIDE SEQUENCE</scope>
    <source>
        <strain evidence="1">ECLA1</strain>
    </source>
</reference>
<dbReference type="Proteomes" id="UP001283361">
    <property type="component" value="Unassembled WGS sequence"/>
</dbReference>
<accession>A0AAE1E2R3</accession>
<name>A0AAE1E2R3_9GAST</name>
<organism evidence="1 2">
    <name type="scientific">Elysia crispata</name>
    <name type="common">lettuce slug</name>
    <dbReference type="NCBI Taxonomy" id="231223"/>
    <lineage>
        <taxon>Eukaryota</taxon>
        <taxon>Metazoa</taxon>
        <taxon>Spiralia</taxon>
        <taxon>Lophotrochozoa</taxon>
        <taxon>Mollusca</taxon>
        <taxon>Gastropoda</taxon>
        <taxon>Heterobranchia</taxon>
        <taxon>Euthyneura</taxon>
        <taxon>Panpulmonata</taxon>
        <taxon>Sacoglossa</taxon>
        <taxon>Placobranchoidea</taxon>
        <taxon>Plakobranchidae</taxon>
        <taxon>Elysia</taxon>
    </lineage>
</organism>
<proteinExistence type="predicted"/>
<sequence>MDPNATYTPITLDQFFMQFWTNAAKGKKVLDKNIRSAQSCRHLPPKFTSRHTPLGLLQSKRTSFGTVAVKAHTVRTVVVEAHTVGTVAVKAHTI</sequence>
<dbReference type="AlphaFoldDB" id="A0AAE1E2R3"/>
<comment type="caution">
    <text evidence="1">The sequence shown here is derived from an EMBL/GenBank/DDBJ whole genome shotgun (WGS) entry which is preliminary data.</text>
</comment>
<evidence type="ECO:0000313" key="1">
    <source>
        <dbReference type="EMBL" id="KAK3792136.1"/>
    </source>
</evidence>
<evidence type="ECO:0000313" key="2">
    <source>
        <dbReference type="Proteomes" id="UP001283361"/>
    </source>
</evidence>